<organism evidence="2 3">
    <name type="scientific">Antricoccus suffuscus</name>
    <dbReference type="NCBI Taxonomy" id="1629062"/>
    <lineage>
        <taxon>Bacteria</taxon>
        <taxon>Bacillati</taxon>
        <taxon>Actinomycetota</taxon>
        <taxon>Actinomycetes</taxon>
        <taxon>Geodermatophilales</taxon>
        <taxon>Antricoccaceae</taxon>
        <taxon>Antricoccus</taxon>
    </lineage>
</organism>
<protein>
    <submittedName>
        <fullName evidence="2">Uncharacterized protein (DUF58 family)</fullName>
    </submittedName>
</protein>
<dbReference type="PANTHER" id="PTHR34351">
    <property type="entry name" value="SLR1927 PROTEIN-RELATED"/>
    <property type="match status" value="1"/>
</dbReference>
<keyword evidence="1" id="KW-1133">Transmembrane helix</keyword>
<comment type="caution">
    <text evidence="2">The sequence shown here is derived from an EMBL/GenBank/DDBJ whole genome shotgun (WGS) entry which is preliminary data.</text>
</comment>
<reference evidence="2 3" key="1">
    <citation type="submission" date="2018-03" db="EMBL/GenBank/DDBJ databases">
        <title>Genomic Encyclopedia of Archaeal and Bacterial Type Strains, Phase II (KMG-II): from individual species to whole genera.</title>
        <authorList>
            <person name="Goeker M."/>
        </authorList>
    </citation>
    <scope>NUCLEOTIDE SEQUENCE [LARGE SCALE GENOMIC DNA]</scope>
    <source>
        <strain evidence="2 3">DSM 100065</strain>
    </source>
</reference>
<feature type="transmembrane region" description="Helical" evidence="1">
    <location>
        <begin position="27"/>
        <end position="47"/>
    </location>
</feature>
<keyword evidence="1" id="KW-0472">Membrane</keyword>
<dbReference type="PANTHER" id="PTHR34351:SF1">
    <property type="entry name" value="SLR1927 PROTEIN"/>
    <property type="match status" value="1"/>
</dbReference>
<evidence type="ECO:0000256" key="1">
    <source>
        <dbReference type="SAM" id="Phobius"/>
    </source>
</evidence>
<feature type="transmembrane region" description="Helical" evidence="1">
    <location>
        <begin position="53"/>
        <end position="73"/>
    </location>
</feature>
<dbReference type="AlphaFoldDB" id="A0A2T0ZYN4"/>
<keyword evidence="3" id="KW-1185">Reference proteome</keyword>
<evidence type="ECO:0000313" key="2">
    <source>
        <dbReference type="EMBL" id="PRZ41404.1"/>
    </source>
</evidence>
<sequence length="422" mass="45581">MKPSTPSRFRRLVAELPTSMKWSRSTITVRGSSLLAAGVATGVGAVLLGEVDLLRIAVAITLLVLVCWAWMGLSGLRLQTTHRASQHEAAIGTPIEVEISLTTRSALPLSSLECLDLTGDGLGARPTLLVDARAARSGVSMRYTCSPKTRGRHRIGPLALKVTDVFGLITTTKTGTEHIEILGLPVVEELGERWTLRHVGRTGNERRVAETGAGQFDAALRDHEPLDGLRRVHWRSSARQGKLMVRQDAQVRERRATLVLDDRDGVHNPATFDQMMGAAASVGAHLLRQGYQLTTRGSRGEVLPGYGAWLEQGWIRTLALAEPTPVTAMTRITDALYSDHEVGPLFLFLTDSSAPDAALLQRARSLNTAATAIVIEHASQTLAEDVLQELLRNKWRVVVVPAGGTLAGSLDSESAEIAADRS</sequence>
<proteinExistence type="predicted"/>
<dbReference type="EMBL" id="PVUE01000010">
    <property type="protein sequence ID" value="PRZ41404.1"/>
    <property type="molecule type" value="Genomic_DNA"/>
</dbReference>
<evidence type="ECO:0000313" key="3">
    <source>
        <dbReference type="Proteomes" id="UP000237752"/>
    </source>
</evidence>
<name>A0A2T0ZYN4_9ACTN</name>
<gene>
    <name evidence="2" type="ORF">CLV47_110132</name>
</gene>
<dbReference type="Proteomes" id="UP000237752">
    <property type="component" value="Unassembled WGS sequence"/>
</dbReference>
<accession>A0A2T0ZYN4</accession>
<keyword evidence="1" id="KW-0812">Transmembrane</keyword>
<dbReference type="OrthoDB" id="9812729at2"/>